<accession>A0AAP0IEF2</accession>
<name>A0AAP0IEF2_9MAGN</name>
<comment type="caution">
    <text evidence="1">The sequence shown here is derived from an EMBL/GenBank/DDBJ whole genome shotgun (WGS) entry which is preliminary data.</text>
</comment>
<dbReference type="AlphaFoldDB" id="A0AAP0IEF2"/>
<proteinExistence type="predicted"/>
<dbReference type="Proteomes" id="UP001420932">
    <property type="component" value="Unassembled WGS sequence"/>
</dbReference>
<sequence>MKEDFVNDKAYGKFRNDIIKDRKLISERGFNVKNKLKYRPRILDIIELRNKGLQTRDNNHLDLEDVPSERGCGVLVKEIYANAYESESKTEPRRALAKNIHRMECRLFRRNKHQGGTEVPISSTQMRLQLSKNLDVLALPSQEYHRYDPAVSYQSKMINPVEDDDNATSERRH</sequence>
<keyword evidence="2" id="KW-1185">Reference proteome</keyword>
<organism evidence="1 2">
    <name type="scientific">Stephania yunnanensis</name>
    <dbReference type="NCBI Taxonomy" id="152371"/>
    <lineage>
        <taxon>Eukaryota</taxon>
        <taxon>Viridiplantae</taxon>
        <taxon>Streptophyta</taxon>
        <taxon>Embryophyta</taxon>
        <taxon>Tracheophyta</taxon>
        <taxon>Spermatophyta</taxon>
        <taxon>Magnoliopsida</taxon>
        <taxon>Ranunculales</taxon>
        <taxon>Menispermaceae</taxon>
        <taxon>Menispermoideae</taxon>
        <taxon>Cissampelideae</taxon>
        <taxon>Stephania</taxon>
    </lineage>
</organism>
<dbReference type="EMBL" id="JBBNAF010000009">
    <property type="protein sequence ID" value="KAK9113916.1"/>
    <property type="molecule type" value="Genomic_DNA"/>
</dbReference>
<evidence type="ECO:0000313" key="1">
    <source>
        <dbReference type="EMBL" id="KAK9113916.1"/>
    </source>
</evidence>
<reference evidence="1 2" key="1">
    <citation type="submission" date="2024-01" db="EMBL/GenBank/DDBJ databases">
        <title>Genome assemblies of Stephania.</title>
        <authorList>
            <person name="Yang L."/>
        </authorList>
    </citation>
    <scope>NUCLEOTIDE SEQUENCE [LARGE SCALE GENOMIC DNA]</scope>
    <source>
        <strain evidence="1">YNDBR</strain>
        <tissue evidence="1">Leaf</tissue>
    </source>
</reference>
<protein>
    <submittedName>
        <fullName evidence="1">Uncharacterized protein</fullName>
    </submittedName>
</protein>
<gene>
    <name evidence="1" type="ORF">Syun_020713</name>
</gene>
<evidence type="ECO:0000313" key="2">
    <source>
        <dbReference type="Proteomes" id="UP001420932"/>
    </source>
</evidence>